<protein>
    <submittedName>
        <fullName evidence="1">Uncharacterized protein</fullName>
    </submittedName>
</protein>
<dbReference type="KEGG" id="blac:94349182"/>
<reference evidence="1 2" key="1">
    <citation type="journal article" date="2021" name="Genome Biol.">
        <title>AFLAP: assembly-free linkage analysis pipeline using k-mers from genome sequencing data.</title>
        <authorList>
            <person name="Fletcher K."/>
            <person name="Zhang L."/>
            <person name="Gil J."/>
            <person name="Han R."/>
            <person name="Cavanaugh K."/>
            <person name="Michelmore R."/>
        </authorList>
    </citation>
    <scope>NUCLEOTIDE SEQUENCE [LARGE SCALE GENOMIC DNA]</scope>
    <source>
        <strain evidence="1 2">SF5</strain>
    </source>
</reference>
<comment type="caution">
    <text evidence="1">The sequence shown here is derived from an EMBL/GenBank/DDBJ whole genome shotgun (WGS) entry which is preliminary data.</text>
</comment>
<keyword evidence="2" id="KW-1185">Reference proteome</keyword>
<proteinExistence type="predicted"/>
<organism evidence="1 2">
    <name type="scientific">Bremia lactucae</name>
    <name type="common">Lettuce downy mildew</name>
    <dbReference type="NCBI Taxonomy" id="4779"/>
    <lineage>
        <taxon>Eukaryota</taxon>
        <taxon>Sar</taxon>
        <taxon>Stramenopiles</taxon>
        <taxon>Oomycota</taxon>
        <taxon>Peronosporomycetes</taxon>
        <taxon>Peronosporales</taxon>
        <taxon>Peronosporaceae</taxon>
        <taxon>Bremia</taxon>
    </lineage>
</organism>
<dbReference type="EMBL" id="SHOA02000013">
    <property type="protein sequence ID" value="TDH67988.1"/>
    <property type="molecule type" value="Genomic_DNA"/>
</dbReference>
<evidence type="ECO:0000313" key="2">
    <source>
        <dbReference type="Proteomes" id="UP000294530"/>
    </source>
</evidence>
<name>A0A976FJZ1_BRELC</name>
<gene>
    <name evidence="1" type="ORF">CCR75_005430</name>
</gene>
<sequence length="64" mass="7222">MPAGKDILHTAKTLFFMCHLRRRFTDVRDILPTAAMSANLRSVMIILDKEVPGQMVESLVKAHV</sequence>
<dbReference type="Proteomes" id="UP000294530">
    <property type="component" value="Unassembled WGS sequence"/>
</dbReference>
<dbReference type="GeneID" id="94349182"/>
<evidence type="ECO:0000313" key="1">
    <source>
        <dbReference type="EMBL" id="TDH67988.1"/>
    </source>
</evidence>
<dbReference type="AlphaFoldDB" id="A0A976FJZ1"/>
<dbReference type="RefSeq" id="XP_067817487.1">
    <property type="nucleotide sequence ID" value="XM_067963511.1"/>
</dbReference>
<accession>A0A976FJZ1</accession>